<dbReference type="HOGENOM" id="CLU_030571_5_0_0"/>
<organism evidence="6 7">
    <name type="scientific">Leptospirillum ferrooxidans (strain C2-3)</name>
    <dbReference type="NCBI Taxonomy" id="1162668"/>
    <lineage>
        <taxon>Bacteria</taxon>
        <taxon>Pseudomonadati</taxon>
        <taxon>Nitrospirota</taxon>
        <taxon>Nitrospiria</taxon>
        <taxon>Nitrospirales</taxon>
        <taxon>Nitrospiraceae</taxon>
        <taxon>Leptospirillum</taxon>
    </lineage>
</organism>
<keyword evidence="2" id="KW-0479">Metal-binding</keyword>
<dbReference type="Gene3D" id="3.60.15.10">
    <property type="entry name" value="Ribonuclease Z/Hydroxyacylglutathione hydrolase-like"/>
    <property type="match status" value="1"/>
</dbReference>
<dbReference type="GO" id="GO:0046872">
    <property type="term" value="F:metal ion binding"/>
    <property type="evidence" value="ECO:0007669"/>
    <property type="project" value="UniProtKB-KW"/>
</dbReference>
<dbReference type="eggNOG" id="COG0491">
    <property type="taxonomic scope" value="Bacteria"/>
</dbReference>
<keyword evidence="4" id="KW-0862">Zinc</keyword>
<gene>
    <name evidence="6" type="ordered locus">LFE_0070</name>
</gene>
<comment type="cofactor">
    <cofactor evidence="1">
        <name>Zn(2+)</name>
        <dbReference type="ChEBI" id="CHEBI:29105"/>
    </cofactor>
</comment>
<sequence>MINMLLEDQLSDVLRKFRYGRKISLKTLEQNSGITMELLRSFESGDQLPNQSQLNLLGEALGFDPAIPAKIHFHPERTPNPKLPHWIHPVKENFHGMDVWCYVVDLPDAEPGSGKTQSILVDTGSATDILHHYLDTENISLKGILLTHGHEDHGGGIEHLPPNLPVYLNDADMPLLKTHMPNPPMTFSPEDARDLLGAWGVSKFEITPMPGHTKGSVAYRIDNALFVGDGIFCGSAGKPWTPEDFKDELESIKTLLESYPEDLVILSGHGPFTTVGMEKGINPFYHCAI</sequence>
<dbReference type="STRING" id="1162668.LFE_0070"/>
<proteinExistence type="predicted"/>
<evidence type="ECO:0000259" key="5">
    <source>
        <dbReference type="SMART" id="SM00849"/>
    </source>
</evidence>
<dbReference type="Pfam" id="PF00753">
    <property type="entry name" value="Lactamase_B"/>
    <property type="match status" value="1"/>
</dbReference>
<dbReference type="GO" id="GO:0016787">
    <property type="term" value="F:hydrolase activity"/>
    <property type="evidence" value="ECO:0007669"/>
    <property type="project" value="UniProtKB-KW"/>
</dbReference>
<evidence type="ECO:0000313" key="7">
    <source>
        <dbReference type="Proteomes" id="UP000007382"/>
    </source>
</evidence>
<dbReference type="InterPro" id="IPR010982">
    <property type="entry name" value="Lambda_DNA-bd_dom_sf"/>
</dbReference>
<dbReference type="EMBL" id="AP012342">
    <property type="protein sequence ID" value="BAM05800.1"/>
    <property type="molecule type" value="Genomic_DNA"/>
</dbReference>
<protein>
    <submittedName>
        <fullName evidence="6">Putative betalactamase family protein</fullName>
    </submittedName>
</protein>
<dbReference type="InterPro" id="IPR051453">
    <property type="entry name" value="MBL_Glyoxalase_II"/>
</dbReference>
<evidence type="ECO:0000256" key="1">
    <source>
        <dbReference type="ARBA" id="ARBA00001947"/>
    </source>
</evidence>
<dbReference type="PATRIC" id="fig|1162668.3.peg.82"/>
<dbReference type="Gene3D" id="1.10.260.40">
    <property type="entry name" value="lambda repressor-like DNA-binding domains"/>
    <property type="match status" value="1"/>
</dbReference>
<feature type="domain" description="Metallo-beta-lactamase" evidence="5">
    <location>
        <begin position="98"/>
        <end position="269"/>
    </location>
</feature>
<dbReference type="RefSeq" id="WP_014448295.1">
    <property type="nucleotide sequence ID" value="NC_017094.1"/>
</dbReference>
<dbReference type="KEGG" id="lfc:LFE_0070"/>
<dbReference type="CDD" id="cd06262">
    <property type="entry name" value="metallo-hydrolase-like_MBL-fold"/>
    <property type="match status" value="1"/>
</dbReference>
<dbReference type="InterPro" id="IPR001279">
    <property type="entry name" value="Metallo-B-lactamas"/>
</dbReference>
<name>I0IKK1_LEPFC</name>
<dbReference type="GO" id="GO:0003677">
    <property type="term" value="F:DNA binding"/>
    <property type="evidence" value="ECO:0007669"/>
    <property type="project" value="InterPro"/>
</dbReference>
<accession>I0IKK1</accession>
<evidence type="ECO:0000313" key="6">
    <source>
        <dbReference type="EMBL" id="BAM05800.1"/>
    </source>
</evidence>
<evidence type="ECO:0000256" key="4">
    <source>
        <dbReference type="ARBA" id="ARBA00022833"/>
    </source>
</evidence>
<dbReference type="SUPFAM" id="SSF47413">
    <property type="entry name" value="lambda repressor-like DNA-binding domains"/>
    <property type="match status" value="1"/>
</dbReference>
<keyword evidence="3" id="KW-0378">Hydrolase</keyword>
<reference evidence="7" key="2">
    <citation type="submission" date="2012-03" db="EMBL/GenBank/DDBJ databases">
        <title>The complete genome sequence of the pioneer microbe on fresh volcanic deposit, Leptospirillum ferrooxidans strain C2-3.</title>
        <authorList>
            <person name="Fujimura R."/>
            <person name="Sato Y."/>
            <person name="Nishizawa T."/>
            <person name="Nanba K."/>
            <person name="Oshima K."/>
            <person name="Hattori M."/>
            <person name="Kamijo T."/>
            <person name="Ohta H."/>
        </authorList>
    </citation>
    <scope>NUCLEOTIDE SEQUENCE [LARGE SCALE GENOMIC DNA]</scope>
    <source>
        <strain evidence="7">C2-3</strain>
    </source>
</reference>
<dbReference type="SMART" id="SM00849">
    <property type="entry name" value="Lactamase_B"/>
    <property type="match status" value="1"/>
</dbReference>
<dbReference type="Proteomes" id="UP000007382">
    <property type="component" value="Chromosome"/>
</dbReference>
<dbReference type="InterPro" id="IPR036866">
    <property type="entry name" value="RibonucZ/Hydroxyglut_hydro"/>
</dbReference>
<dbReference type="PANTHER" id="PTHR46233:SF3">
    <property type="entry name" value="HYDROXYACYLGLUTATHIONE HYDROLASE GLOC"/>
    <property type="match status" value="1"/>
</dbReference>
<dbReference type="InterPro" id="IPR001387">
    <property type="entry name" value="Cro/C1-type_HTH"/>
</dbReference>
<reference evidence="6 7" key="1">
    <citation type="journal article" date="2012" name="J. Bacteriol.">
        <title>Complete Genome Sequence of Leptospirillum ferrooxidans Strain C2-3, Isolated from a Fresh Volcanic Ash Deposit on the Island of Miyake, Japan.</title>
        <authorList>
            <person name="Fujimura R."/>
            <person name="Sato Y."/>
            <person name="Nishizawa T."/>
            <person name="Oshima K."/>
            <person name="Kim S.-W."/>
            <person name="Hattori M."/>
            <person name="Kamijo T."/>
            <person name="Ohta H."/>
        </authorList>
    </citation>
    <scope>NUCLEOTIDE SEQUENCE [LARGE SCALE GENOMIC DNA]</scope>
    <source>
        <strain evidence="6 7">C2-3</strain>
    </source>
</reference>
<dbReference type="CDD" id="cd00093">
    <property type="entry name" value="HTH_XRE"/>
    <property type="match status" value="1"/>
</dbReference>
<evidence type="ECO:0000256" key="2">
    <source>
        <dbReference type="ARBA" id="ARBA00022723"/>
    </source>
</evidence>
<keyword evidence="7" id="KW-1185">Reference proteome</keyword>
<dbReference type="SUPFAM" id="SSF56281">
    <property type="entry name" value="Metallo-hydrolase/oxidoreductase"/>
    <property type="match status" value="1"/>
</dbReference>
<dbReference type="PANTHER" id="PTHR46233">
    <property type="entry name" value="HYDROXYACYLGLUTATHIONE HYDROLASE GLOC"/>
    <property type="match status" value="1"/>
</dbReference>
<dbReference type="OrthoDB" id="9802248at2"/>
<dbReference type="AlphaFoldDB" id="I0IKK1"/>
<evidence type="ECO:0000256" key="3">
    <source>
        <dbReference type="ARBA" id="ARBA00022801"/>
    </source>
</evidence>